<dbReference type="RefSeq" id="WP_231523266.1">
    <property type="nucleotide sequence ID" value="NZ_JAJNUD010000003.1"/>
</dbReference>
<dbReference type="AlphaFoldDB" id="A0ABD4S9M3"/>
<sequence>MVNNELDTNGFVTTDAINYVTDKHGSVVDVNSVKRSADRISEKTPGRYVVTYRYGKASGKVAVTVRSDVNEGISKADAKLGKGGNVGKTWFPHELAFRSNYNAQVSSHTYVGTDKHGKKTAKLTTKFYEPNSFSLLEGSQETNVRGNVQGLDVYGQDMVTTNFYGGLESSKDGARGHIVCWVNFPLYL</sequence>
<organism evidence="1 2">
    <name type="scientific">Lactobacillus delbrueckii subsp. allosunkii</name>
    <dbReference type="NCBI Taxonomy" id="1050107"/>
    <lineage>
        <taxon>Bacteria</taxon>
        <taxon>Bacillati</taxon>
        <taxon>Bacillota</taxon>
        <taxon>Bacilli</taxon>
        <taxon>Lactobacillales</taxon>
        <taxon>Lactobacillaceae</taxon>
        <taxon>Lactobacillus</taxon>
    </lineage>
</organism>
<gene>
    <name evidence="1" type="ORF">LOB39_02755</name>
</gene>
<name>A0ABD4S9M3_9LACO</name>
<evidence type="ECO:0008006" key="3">
    <source>
        <dbReference type="Google" id="ProtNLM"/>
    </source>
</evidence>
<proteinExistence type="predicted"/>
<comment type="caution">
    <text evidence="1">The sequence shown here is derived from an EMBL/GenBank/DDBJ whole genome shotgun (WGS) entry which is preliminary data.</text>
</comment>
<reference evidence="1 2" key="1">
    <citation type="submission" date="2021-12" db="EMBL/GenBank/DDBJ databases">
        <title>Antimicrobial susceptibility of Lactobacillus delbrueckii subsp. lactis obtained from milk products and other habitats.</title>
        <authorList>
            <person name="Shani N."/>
        </authorList>
    </citation>
    <scope>NUCLEOTIDE SEQUENCE [LARGE SCALE GENOMIC DNA]</scope>
    <source>
        <strain evidence="1 2">CIRM BIA 266</strain>
    </source>
</reference>
<protein>
    <recommendedName>
        <fullName evidence="3">Bacterial Ig-like domain (Group 3)</fullName>
    </recommendedName>
</protein>
<dbReference type="EMBL" id="JAJNUD010000003">
    <property type="protein sequence ID" value="MCD5517497.1"/>
    <property type="molecule type" value="Genomic_DNA"/>
</dbReference>
<dbReference type="Proteomes" id="UP001320314">
    <property type="component" value="Unassembled WGS sequence"/>
</dbReference>
<evidence type="ECO:0000313" key="2">
    <source>
        <dbReference type="Proteomes" id="UP001320314"/>
    </source>
</evidence>
<evidence type="ECO:0000313" key="1">
    <source>
        <dbReference type="EMBL" id="MCD5517497.1"/>
    </source>
</evidence>
<accession>A0ABD4S9M3</accession>